<organism evidence="7 8">
    <name type="scientific">Nonlabens ulvanivorans</name>
    <name type="common">Persicivirga ulvanivorans</name>
    <dbReference type="NCBI Taxonomy" id="906888"/>
    <lineage>
        <taxon>Bacteria</taxon>
        <taxon>Pseudomonadati</taxon>
        <taxon>Bacteroidota</taxon>
        <taxon>Flavobacteriia</taxon>
        <taxon>Flavobacteriales</taxon>
        <taxon>Flavobacteriaceae</taxon>
        <taxon>Nonlabens</taxon>
    </lineage>
</organism>
<evidence type="ECO:0000256" key="2">
    <source>
        <dbReference type="ARBA" id="ARBA00022475"/>
    </source>
</evidence>
<dbReference type="CDD" id="cd13961">
    <property type="entry name" value="PT_UbiA_DGGGPS"/>
    <property type="match status" value="1"/>
</dbReference>
<comment type="caution">
    <text evidence="7">The sequence shown here is derived from an EMBL/GenBank/DDBJ whole genome shotgun (WGS) entry which is preliminary data.</text>
</comment>
<dbReference type="GO" id="GO:0016020">
    <property type="term" value="C:membrane"/>
    <property type="evidence" value="ECO:0007669"/>
    <property type="project" value="UniProtKB-SubCell"/>
</dbReference>
<name>A0A084JZY3_NONUL</name>
<comment type="subcellular location">
    <subcellularLocation>
        <location evidence="1">Membrane</location>
        <topology evidence="1">Multi-pass membrane protein</topology>
    </subcellularLocation>
</comment>
<accession>A0A084JZY3</accession>
<dbReference type="Pfam" id="PF01040">
    <property type="entry name" value="UbiA"/>
    <property type="match status" value="1"/>
</dbReference>
<gene>
    <name evidence="7" type="primary">ubiA</name>
    <name evidence="7" type="ORF">IL45_01140</name>
</gene>
<keyword evidence="3 6" id="KW-0812">Transmembrane</keyword>
<dbReference type="NCBIfam" id="NF009512">
    <property type="entry name" value="PRK12872.1-1"/>
    <property type="match status" value="1"/>
</dbReference>
<keyword evidence="2" id="KW-1003">Cell membrane</keyword>
<protein>
    <submittedName>
        <fullName evidence="7">Prenyltransferase</fullName>
    </submittedName>
</protein>
<keyword evidence="5 6" id="KW-0472">Membrane</keyword>
<dbReference type="AlphaFoldDB" id="A0A084JZY3"/>
<feature type="transmembrane region" description="Helical" evidence="6">
    <location>
        <begin position="114"/>
        <end position="131"/>
    </location>
</feature>
<keyword evidence="4 6" id="KW-1133">Transmembrane helix</keyword>
<feature type="transmembrane region" description="Helical" evidence="6">
    <location>
        <begin position="281"/>
        <end position="303"/>
    </location>
</feature>
<feature type="transmembrane region" description="Helical" evidence="6">
    <location>
        <begin position="175"/>
        <end position="193"/>
    </location>
</feature>
<dbReference type="InterPro" id="IPR050475">
    <property type="entry name" value="Prenyltransferase_related"/>
</dbReference>
<evidence type="ECO:0000256" key="4">
    <source>
        <dbReference type="ARBA" id="ARBA00022989"/>
    </source>
</evidence>
<feature type="transmembrane region" description="Helical" evidence="6">
    <location>
        <begin position="143"/>
        <end position="163"/>
    </location>
</feature>
<keyword evidence="7" id="KW-0808">Transferase</keyword>
<feature type="transmembrane region" description="Helical" evidence="6">
    <location>
        <begin position="12"/>
        <end position="30"/>
    </location>
</feature>
<evidence type="ECO:0000256" key="3">
    <source>
        <dbReference type="ARBA" id="ARBA00022692"/>
    </source>
</evidence>
<feature type="transmembrane region" description="Helical" evidence="6">
    <location>
        <begin position="90"/>
        <end position="108"/>
    </location>
</feature>
<evidence type="ECO:0000256" key="6">
    <source>
        <dbReference type="SAM" id="Phobius"/>
    </source>
</evidence>
<dbReference type="PANTHER" id="PTHR42723">
    <property type="entry name" value="CHLOROPHYLL SYNTHASE"/>
    <property type="match status" value="1"/>
</dbReference>
<evidence type="ECO:0000256" key="1">
    <source>
        <dbReference type="ARBA" id="ARBA00004141"/>
    </source>
</evidence>
<feature type="transmembrane region" description="Helical" evidence="6">
    <location>
        <begin position="249"/>
        <end position="269"/>
    </location>
</feature>
<dbReference type="PANTHER" id="PTHR42723:SF1">
    <property type="entry name" value="CHLOROPHYLL SYNTHASE, CHLOROPLASTIC"/>
    <property type="match status" value="1"/>
</dbReference>
<dbReference type="InterPro" id="IPR044878">
    <property type="entry name" value="UbiA_sf"/>
</dbReference>
<evidence type="ECO:0000256" key="5">
    <source>
        <dbReference type="ARBA" id="ARBA00023136"/>
    </source>
</evidence>
<proteinExistence type="predicted"/>
<dbReference type="OrthoDB" id="9811562at2"/>
<dbReference type="Gene3D" id="1.20.120.1780">
    <property type="entry name" value="UbiA prenyltransferase"/>
    <property type="match status" value="1"/>
</dbReference>
<evidence type="ECO:0000313" key="7">
    <source>
        <dbReference type="EMBL" id="KEZ94517.1"/>
    </source>
</evidence>
<feature type="transmembrane region" description="Helical" evidence="6">
    <location>
        <begin position="42"/>
        <end position="61"/>
    </location>
</feature>
<reference evidence="7 8" key="1">
    <citation type="submission" date="2014-07" db="EMBL/GenBank/DDBJ databases">
        <title>Draft genome sequence of Nonlabens ulvanivorans, an ulvan degrading bacterium.</title>
        <authorList>
            <person name="Kopel M."/>
            <person name="Helbert W."/>
            <person name="Henrissat B."/>
            <person name="Doniger T."/>
            <person name="Banin E."/>
        </authorList>
    </citation>
    <scope>NUCLEOTIDE SEQUENCE [LARGE SCALE GENOMIC DNA]</scope>
    <source>
        <strain evidence="7 8">PLR</strain>
    </source>
</reference>
<sequence length="305" mass="33881">MTMLTFLKLIRWPNVLMTILAQLVIVYAILNPSGVDLALNWWQLTLLILSTALLTAGGNVINDIQDVEIDKVNKPEKVLVGKVISENNAFTIYGVLTIIAVIAGFVLSNSLDKPIMATVFVFIAFVLYIYATTLKGMLLIGNLLISLLVGLVIMITGIFELYPVITPVNQGAQQVMLKILFDFATGAFLINLAREWVKDCEDINGDHSGGRNTLAIAIGRIRAARVVSIFLLGVIALFVWYIYNYLYQNQIALFYFVFIIIAPLMYVMLRLWSSEKTAQFTLLSMILKIVLFAGICSMAVISLTV</sequence>
<dbReference type="InterPro" id="IPR000537">
    <property type="entry name" value="UbiA_prenyltransferase"/>
</dbReference>
<dbReference type="EMBL" id="JPJI01000005">
    <property type="protein sequence ID" value="KEZ94517.1"/>
    <property type="molecule type" value="Genomic_DNA"/>
</dbReference>
<dbReference type="Proteomes" id="UP000028531">
    <property type="component" value="Unassembled WGS sequence"/>
</dbReference>
<evidence type="ECO:0000313" key="8">
    <source>
        <dbReference type="Proteomes" id="UP000028531"/>
    </source>
</evidence>
<feature type="transmembrane region" description="Helical" evidence="6">
    <location>
        <begin position="223"/>
        <end position="243"/>
    </location>
</feature>
<dbReference type="GO" id="GO:0016765">
    <property type="term" value="F:transferase activity, transferring alkyl or aryl (other than methyl) groups"/>
    <property type="evidence" value="ECO:0007669"/>
    <property type="project" value="InterPro"/>
</dbReference>
<dbReference type="Gene3D" id="1.10.357.140">
    <property type="entry name" value="UbiA prenyltransferase"/>
    <property type="match status" value="1"/>
</dbReference>